<keyword evidence="8" id="KW-1185">Reference proteome</keyword>
<evidence type="ECO:0000313" key="7">
    <source>
        <dbReference type="EMBL" id="GAX84835.1"/>
    </source>
</evidence>
<dbReference type="EMBL" id="BEGY01000137">
    <property type="protein sequence ID" value="GAX84835.1"/>
    <property type="molecule type" value="Genomic_DNA"/>
</dbReference>
<evidence type="ECO:0000256" key="2">
    <source>
        <dbReference type="ARBA" id="ARBA00010727"/>
    </source>
</evidence>
<keyword evidence="3" id="KW-0235">DNA replication</keyword>
<dbReference type="OrthoDB" id="10258882at2759"/>
<gene>
    <name evidence="7" type="ORF">CEUSTIGMA_g12256.t1</name>
</gene>
<evidence type="ECO:0000256" key="6">
    <source>
        <dbReference type="SAM" id="MobiDB-lite"/>
    </source>
</evidence>
<dbReference type="GO" id="GO:0006270">
    <property type="term" value="P:DNA replication initiation"/>
    <property type="evidence" value="ECO:0007669"/>
    <property type="project" value="InterPro"/>
</dbReference>
<name>A0A250XP25_9CHLO</name>
<dbReference type="PANTHER" id="PTHR10507:SF0">
    <property type="entry name" value="CELL DIVISION CONTROL PROTEIN 45 HOMOLOG"/>
    <property type="match status" value="1"/>
</dbReference>
<evidence type="ECO:0000256" key="5">
    <source>
        <dbReference type="ARBA" id="ARBA00023306"/>
    </source>
</evidence>
<feature type="region of interest" description="Disordered" evidence="6">
    <location>
        <begin position="165"/>
        <end position="190"/>
    </location>
</feature>
<dbReference type="STRING" id="1157962.A0A250XP25"/>
<dbReference type="GO" id="GO:0003688">
    <property type="term" value="F:DNA replication origin binding"/>
    <property type="evidence" value="ECO:0007669"/>
    <property type="project" value="TreeGrafter"/>
</dbReference>
<accession>A0A250XP25</accession>
<organism evidence="7 8">
    <name type="scientific">Chlamydomonas eustigma</name>
    <dbReference type="NCBI Taxonomy" id="1157962"/>
    <lineage>
        <taxon>Eukaryota</taxon>
        <taxon>Viridiplantae</taxon>
        <taxon>Chlorophyta</taxon>
        <taxon>core chlorophytes</taxon>
        <taxon>Chlorophyceae</taxon>
        <taxon>CS clade</taxon>
        <taxon>Chlamydomonadales</taxon>
        <taxon>Chlamydomonadaceae</taxon>
        <taxon>Chlamydomonas</taxon>
    </lineage>
</organism>
<dbReference type="GO" id="GO:0003697">
    <property type="term" value="F:single-stranded DNA binding"/>
    <property type="evidence" value="ECO:0007669"/>
    <property type="project" value="TreeGrafter"/>
</dbReference>
<feature type="compositionally biased region" description="Acidic residues" evidence="6">
    <location>
        <begin position="165"/>
        <end position="177"/>
    </location>
</feature>
<comment type="similarity">
    <text evidence="2">Belongs to the CDC45 family.</text>
</comment>
<evidence type="ECO:0000256" key="3">
    <source>
        <dbReference type="ARBA" id="ARBA00022705"/>
    </source>
</evidence>
<proteinExistence type="inferred from homology"/>
<dbReference type="PANTHER" id="PTHR10507">
    <property type="entry name" value="CDC45-RELATED PROTEIN"/>
    <property type="match status" value="1"/>
</dbReference>
<evidence type="ECO:0000313" key="8">
    <source>
        <dbReference type="Proteomes" id="UP000232323"/>
    </source>
</evidence>
<evidence type="ECO:0000256" key="4">
    <source>
        <dbReference type="ARBA" id="ARBA00023242"/>
    </source>
</evidence>
<dbReference type="AlphaFoldDB" id="A0A250XP25"/>
<dbReference type="GO" id="GO:1902977">
    <property type="term" value="P:mitotic DNA replication preinitiation complex assembly"/>
    <property type="evidence" value="ECO:0007669"/>
    <property type="project" value="TreeGrafter"/>
</dbReference>
<keyword evidence="4" id="KW-0539">Nucleus</keyword>
<dbReference type="GO" id="GO:0003682">
    <property type="term" value="F:chromatin binding"/>
    <property type="evidence" value="ECO:0007669"/>
    <property type="project" value="TreeGrafter"/>
</dbReference>
<dbReference type="GO" id="GO:0000727">
    <property type="term" value="P:double-strand break repair via break-induced replication"/>
    <property type="evidence" value="ECO:0007669"/>
    <property type="project" value="TreeGrafter"/>
</dbReference>
<comment type="subcellular location">
    <subcellularLocation>
        <location evidence="1">Nucleus</location>
    </subcellularLocation>
</comment>
<dbReference type="Pfam" id="PF02724">
    <property type="entry name" value="CDC45"/>
    <property type="match status" value="1"/>
</dbReference>
<sequence>MLLDSKDLDKLLQAVNLDKYEAEDKTILLFVANSDVDSVCSVKQLQAILYHDESHFSQHPVECYEEIRVACESFKSSKELRTIFFINCGASTDLRSKIGLQDHPNIRLIIIDSHRPIWPGHVHSSMEDALVVLDDDDPVPADVIPKYDENDDKLLEAGVKGYMDEEERDDAYEEDQESSPSAKRRRKDREDELRIRRDALEAYYEKYNGFGKPTALLLYNLARNKNQDRTMSIWLGILGLTDQLVHHRISRAHYDKWRKAMELDLQKHDGRVMPPQDSSSSAAERHDQIAIATVTDMRLTMLSGWSLSNTLLYCPYSASRLQTWTEKGKANVKLLLAKMNIEPDQSNAQYSAMASKLKTTLPNQLQKHGMDFGLNLRNLTVEGFELRYKHDVRICASDMVAMMSTELGKPRENSTESMMGFHDATDILDVDISKEHQTMSMERVKYMCQAIVQQGGLAITRNQVHGFRRSKFWYFDMSSLEMANKQDFRHPIVLCQMAIFLRDAMIRRVSTNKAMILVGTPDTTNHCYVVALRAKETAGALQNNQYARPFADVAAKLMIPLPKTTFDTSLFYIHKNDSVPFIEELKIIISTKYADDATTAVHTTAA</sequence>
<comment type="caution">
    <text evidence="7">The sequence shown here is derived from an EMBL/GenBank/DDBJ whole genome shotgun (WGS) entry which is preliminary data.</text>
</comment>
<evidence type="ECO:0008006" key="9">
    <source>
        <dbReference type="Google" id="ProtNLM"/>
    </source>
</evidence>
<dbReference type="GO" id="GO:0031261">
    <property type="term" value="C:DNA replication preinitiation complex"/>
    <property type="evidence" value="ECO:0007669"/>
    <property type="project" value="TreeGrafter"/>
</dbReference>
<dbReference type="InterPro" id="IPR003874">
    <property type="entry name" value="CDC45"/>
</dbReference>
<keyword evidence="5" id="KW-0131">Cell cycle</keyword>
<evidence type="ECO:0000256" key="1">
    <source>
        <dbReference type="ARBA" id="ARBA00004123"/>
    </source>
</evidence>
<protein>
    <recommendedName>
        <fullName evidence="9">CDC45-like protein</fullName>
    </recommendedName>
</protein>
<dbReference type="Proteomes" id="UP000232323">
    <property type="component" value="Unassembled WGS sequence"/>
</dbReference>
<reference evidence="7 8" key="1">
    <citation type="submission" date="2017-08" db="EMBL/GenBank/DDBJ databases">
        <title>Acidophilic green algal genome provides insights into adaptation to an acidic environment.</title>
        <authorList>
            <person name="Hirooka S."/>
            <person name="Hirose Y."/>
            <person name="Kanesaki Y."/>
            <person name="Higuchi S."/>
            <person name="Fujiwara T."/>
            <person name="Onuma R."/>
            <person name="Era A."/>
            <person name="Ohbayashi R."/>
            <person name="Uzuka A."/>
            <person name="Nozaki H."/>
            <person name="Yoshikawa H."/>
            <person name="Miyagishima S.Y."/>
        </authorList>
    </citation>
    <scope>NUCLEOTIDE SEQUENCE [LARGE SCALE GENOMIC DNA]</scope>
    <source>
        <strain evidence="7 8">NIES-2499</strain>
    </source>
</reference>